<evidence type="ECO:0000256" key="1">
    <source>
        <dbReference type="SAM" id="MobiDB-lite"/>
    </source>
</evidence>
<dbReference type="EMBL" id="JBFALK010000006">
    <property type="protein sequence ID" value="MEV0969702.1"/>
    <property type="molecule type" value="Genomic_DNA"/>
</dbReference>
<keyword evidence="3" id="KW-1185">Reference proteome</keyword>
<name>A0ABV3GEE6_MICGL</name>
<comment type="caution">
    <text evidence="2">The sequence shown here is derived from an EMBL/GenBank/DDBJ whole genome shotgun (WGS) entry which is preliminary data.</text>
</comment>
<reference evidence="2 3" key="1">
    <citation type="submission" date="2024-06" db="EMBL/GenBank/DDBJ databases">
        <title>The Natural Products Discovery Center: Release of the First 8490 Sequenced Strains for Exploring Actinobacteria Biosynthetic Diversity.</title>
        <authorList>
            <person name="Kalkreuter E."/>
            <person name="Kautsar S.A."/>
            <person name="Yang D."/>
            <person name="Bader C.D."/>
            <person name="Teijaro C.N."/>
            <person name="Fluegel L."/>
            <person name="Davis C.M."/>
            <person name="Simpson J.R."/>
            <person name="Lauterbach L."/>
            <person name="Steele A.D."/>
            <person name="Gui C."/>
            <person name="Meng S."/>
            <person name="Li G."/>
            <person name="Viehrig K."/>
            <person name="Ye F."/>
            <person name="Su P."/>
            <person name="Kiefer A.F."/>
            <person name="Nichols A."/>
            <person name="Cepeda A.J."/>
            <person name="Yan W."/>
            <person name="Fan B."/>
            <person name="Jiang Y."/>
            <person name="Adhikari A."/>
            <person name="Zheng C.-J."/>
            <person name="Schuster L."/>
            <person name="Cowan T.M."/>
            <person name="Smanski M.J."/>
            <person name="Chevrette M.G."/>
            <person name="De Carvalho L.P.S."/>
            <person name="Shen B."/>
        </authorList>
    </citation>
    <scope>NUCLEOTIDE SEQUENCE [LARGE SCALE GENOMIC DNA]</scope>
    <source>
        <strain evidence="2 3">NPDC050100</strain>
    </source>
</reference>
<organism evidence="2 3">
    <name type="scientific">Microtetraspora glauca</name>
    <dbReference type="NCBI Taxonomy" id="1996"/>
    <lineage>
        <taxon>Bacteria</taxon>
        <taxon>Bacillati</taxon>
        <taxon>Actinomycetota</taxon>
        <taxon>Actinomycetes</taxon>
        <taxon>Streptosporangiales</taxon>
        <taxon>Streptosporangiaceae</taxon>
        <taxon>Microtetraspora</taxon>
    </lineage>
</organism>
<gene>
    <name evidence="2" type="ORF">AB0I59_13785</name>
</gene>
<evidence type="ECO:0000313" key="3">
    <source>
        <dbReference type="Proteomes" id="UP001551675"/>
    </source>
</evidence>
<evidence type="ECO:0000313" key="2">
    <source>
        <dbReference type="EMBL" id="MEV0969702.1"/>
    </source>
</evidence>
<feature type="region of interest" description="Disordered" evidence="1">
    <location>
        <begin position="52"/>
        <end position="85"/>
    </location>
</feature>
<sequence>MFAFLLGLSWLVLTPVCIWRLFGREQSRLARVTGVLTLAALEAATLTVGWMEQPPPDLPGRAPVAAAPAPATSPRSPACATRTPAPESVRLSRRRHQGVRGLTIYWTASPQQCETATVTFQRAGRRVRIWLDEGAAGGDDVQGRESRTLPVRVSEGRAALDLALMPPLRPGPRYVAVDGRTGHRIPERRSVS</sequence>
<accession>A0ABV3GEE6</accession>
<proteinExistence type="predicted"/>
<dbReference type="Proteomes" id="UP001551675">
    <property type="component" value="Unassembled WGS sequence"/>
</dbReference>
<dbReference type="RefSeq" id="WP_358132695.1">
    <property type="nucleotide sequence ID" value="NZ_JBFALK010000006.1"/>
</dbReference>
<protein>
    <submittedName>
        <fullName evidence="2">Uncharacterized protein</fullName>
    </submittedName>
</protein>
<feature type="compositionally biased region" description="Low complexity" evidence="1">
    <location>
        <begin position="59"/>
        <end position="81"/>
    </location>
</feature>